<accession>A0A0R1WB01</accession>
<dbReference type="PATRIC" id="fig|1423807.3.peg.2074"/>
<dbReference type="Proteomes" id="UP000051820">
    <property type="component" value="Unassembled WGS sequence"/>
</dbReference>
<dbReference type="AlphaFoldDB" id="A0A0R1WB01"/>
<proteinExistence type="predicted"/>
<evidence type="ECO:0000313" key="2">
    <source>
        <dbReference type="Proteomes" id="UP000051820"/>
    </source>
</evidence>
<name>A0A0R1WB01_9LACO</name>
<dbReference type="EMBL" id="AZGF01000005">
    <property type="protein sequence ID" value="KRM12843.1"/>
    <property type="molecule type" value="Genomic_DNA"/>
</dbReference>
<organism evidence="1 2">
    <name type="scientific">Paucilactobacillus suebicus DSM 5007 = KCTC 3549</name>
    <dbReference type="NCBI Taxonomy" id="1423807"/>
    <lineage>
        <taxon>Bacteria</taxon>
        <taxon>Bacillati</taxon>
        <taxon>Bacillota</taxon>
        <taxon>Bacilli</taxon>
        <taxon>Lactobacillales</taxon>
        <taxon>Lactobacillaceae</taxon>
        <taxon>Paucilactobacillus</taxon>
    </lineage>
</organism>
<keyword evidence="2" id="KW-1185">Reference proteome</keyword>
<gene>
    <name evidence="1" type="ORF">FD16_GL002022</name>
</gene>
<evidence type="ECO:0000313" key="1">
    <source>
        <dbReference type="EMBL" id="KRM12843.1"/>
    </source>
</evidence>
<dbReference type="RefSeq" id="WP_155804342.1">
    <property type="nucleotide sequence ID" value="NZ_AZGF01000005.1"/>
</dbReference>
<reference evidence="1 2" key="1">
    <citation type="journal article" date="2015" name="Genome Announc.">
        <title>Expanding the biotechnology potential of lactobacilli through comparative genomics of 213 strains and associated genera.</title>
        <authorList>
            <person name="Sun Z."/>
            <person name="Harris H.M."/>
            <person name="McCann A."/>
            <person name="Guo C."/>
            <person name="Argimon S."/>
            <person name="Zhang W."/>
            <person name="Yang X."/>
            <person name="Jeffery I.B."/>
            <person name="Cooney J.C."/>
            <person name="Kagawa T.F."/>
            <person name="Liu W."/>
            <person name="Song Y."/>
            <person name="Salvetti E."/>
            <person name="Wrobel A."/>
            <person name="Rasinkangas P."/>
            <person name="Parkhill J."/>
            <person name="Rea M.C."/>
            <person name="O'Sullivan O."/>
            <person name="Ritari J."/>
            <person name="Douillard F.P."/>
            <person name="Paul Ross R."/>
            <person name="Yang R."/>
            <person name="Briner A.E."/>
            <person name="Felis G.E."/>
            <person name="de Vos W.M."/>
            <person name="Barrangou R."/>
            <person name="Klaenhammer T.R."/>
            <person name="Caufield P.W."/>
            <person name="Cui Y."/>
            <person name="Zhang H."/>
            <person name="O'Toole P.W."/>
        </authorList>
    </citation>
    <scope>NUCLEOTIDE SEQUENCE [LARGE SCALE GENOMIC DNA]</scope>
    <source>
        <strain evidence="1 2">DSM 5007</strain>
    </source>
</reference>
<comment type="caution">
    <text evidence="1">The sequence shown here is derived from an EMBL/GenBank/DDBJ whole genome shotgun (WGS) entry which is preliminary data.</text>
</comment>
<sequence length="53" mass="6045">MAKNVQQSIEELTQIIDSPTQISIETNQVKLIENQPITLIETQQYTLLDSSKK</sequence>
<protein>
    <submittedName>
        <fullName evidence="1">Uncharacterized protein</fullName>
    </submittedName>
</protein>